<proteinExistence type="predicted"/>
<gene>
    <name evidence="3" type="ORF">FOB64_005949</name>
</gene>
<organism evidence="3 4">
    <name type="scientific">Candida albicans</name>
    <name type="common">Yeast</name>
    <dbReference type="NCBI Taxonomy" id="5476"/>
    <lineage>
        <taxon>Eukaryota</taxon>
        <taxon>Fungi</taxon>
        <taxon>Dikarya</taxon>
        <taxon>Ascomycota</taxon>
        <taxon>Saccharomycotina</taxon>
        <taxon>Pichiomycetes</taxon>
        <taxon>Debaryomycetaceae</taxon>
        <taxon>Candida/Lodderomyces clade</taxon>
        <taxon>Candida</taxon>
    </lineage>
</organism>
<evidence type="ECO:0000256" key="1">
    <source>
        <dbReference type="SAM" id="MobiDB-lite"/>
    </source>
</evidence>
<keyword evidence="2" id="KW-0732">Signal</keyword>
<feature type="region of interest" description="Disordered" evidence="1">
    <location>
        <begin position="35"/>
        <end position="59"/>
    </location>
</feature>
<feature type="compositionally biased region" description="Polar residues" evidence="1">
    <location>
        <begin position="35"/>
        <end position="46"/>
    </location>
</feature>
<feature type="chain" id="PRO_5034818965" evidence="2">
    <location>
        <begin position="28"/>
        <end position="76"/>
    </location>
</feature>
<evidence type="ECO:0000313" key="4">
    <source>
        <dbReference type="Proteomes" id="UP000536275"/>
    </source>
</evidence>
<accession>A0A8H6BRE2</accession>
<protein>
    <submittedName>
        <fullName evidence="3">Uncharacterized protein</fullName>
    </submittedName>
</protein>
<dbReference type="AlphaFoldDB" id="A0A8H6BRE2"/>
<reference evidence="3 4" key="1">
    <citation type="submission" date="2020-03" db="EMBL/GenBank/DDBJ databases">
        <title>FDA dAtabase for Regulatory Grade micrObial Sequences (FDA-ARGOS): Supporting development and validation of Infectious Disease Dx tests.</title>
        <authorList>
            <person name="Campos J."/>
            <person name="Goldberg B."/>
            <person name="Tallon L."/>
            <person name="Sadzewicz L."/>
            <person name="Vavikolanu K."/>
            <person name="Mehta A."/>
            <person name="Aluvathingal J."/>
            <person name="Nadendla S."/>
            <person name="Nandy P."/>
            <person name="Geyer C."/>
            <person name="Yan Y."/>
            <person name="Sichtig H."/>
        </authorList>
    </citation>
    <scope>NUCLEOTIDE SEQUENCE [LARGE SCALE GENOMIC DNA]</scope>
    <source>
        <strain evidence="3 4">FDAARGOS_656</strain>
    </source>
</reference>
<feature type="signal peptide" evidence="2">
    <location>
        <begin position="1"/>
        <end position="27"/>
    </location>
</feature>
<evidence type="ECO:0000313" key="3">
    <source>
        <dbReference type="EMBL" id="KAF6062911.1"/>
    </source>
</evidence>
<comment type="caution">
    <text evidence="3">The sequence shown here is derived from an EMBL/GenBank/DDBJ whole genome shotgun (WGS) entry which is preliminary data.</text>
</comment>
<dbReference type="Proteomes" id="UP000536275">
    <property type="component" value="Unassembled WGS sequence"/>
</dbReference>
<dbReference type="EMBL" id="JABWAD010000061">
    <property type="protein sequence ID" value="KAF6062911.1"/>
    <property type="molecule type" value="Genomic_DNA"/>
</dbReference>
<name>A0A8H6BRE2_CANAX</name>
<sequence length="76" mass="8443">MTMKPFPNNSLLLLGPVFLVASDFVITRFSQSGAPKKLANNTRQQASSSLSISSYNPHSYRSSWIQSQLEKEPPSK</sequence>
<evidence type="ECO:0000256" key="2">
    <source>
        <dbReference type="SAM" id="SignalP"/>
    </source>
</evidence>